<dbReference type="FunFam" id="3.40.309.10:FF:000004">
    <property type="entry name" value="Succinate-semialdehyde dehydrogenase I"/>
    <property type="match status" value="1"/>
</dbReference>
<dbReference type="eggNOG" id="KOG2451">
    <property type="taxonomic scope" value="Eukaryota"/>
</dbReference>
<organism evidence="10 11">
    <name type="scientific">Phaeodactylum tricornutum (strain CCAP 1055/1)</name>
    <dbReference type="NCBI Taxonomy" id="556484"/>
    <lineage>
        <taxon>Eukaryota</taxon>
        <taxon>Sar</taxon>
        <taxon>Stramenopiles</taxon>
        <taxon>Ochrophyta</taxon>
        <taxon>Bacillariophyta</taxon>
        <taxon>Bacillariophyceae</taxon>
        <taxon>Bacillariophycidae</taxon>
        <taxon>Naviculales</taxon>
        <taxon>Phaeodactylaceae</taxon>
        <taxon>Phaeodactylum</taxon>
    </lineage>
</organism>
<dbReference type="GO" id="GO:0004777">
    <property type="term" value="F:succinate-semialdehyde dehydrogenase (NAD+) activity"/>
    <property type="evidence" value="ECO:0007669"/>
    <property type="project" value="UniProtKB-EC"/>
</dbReference>
<dbReference type="STRING" id="556484.B5Y3P3"/>
<dbReference type="InterPro" id="IPR050740">
    <property type="entry name" value="Aldehyde_DH_Superfamily"/>
</dbReference>
<evidence type="ECO:0000256" key="2">
    <source>
        <dbReference type="ARBA" id="ARBA00009986"/>
    </source>
</evidence>
<dbReference type="AlphaFoldDB" id="B5Y3P3"/>
<dbReference type="EMBL" id="CP001141">
    <property type="protein sequence ID" value="ACI65162.1"/>
    <property type="molecule type" value="Genomic_DNA"/>
</dbReference>
<name>B5Y3P3_PHATC</name>
<evidence type="ECO:0000256" key="5">
    <source>
        <dbReference type="ARBA" id="ARBA00023002"/>
    </source>
</evidence>
<sequence length="533" mass="57238">MVAKILRRMMFFEILRFRRTFLVRAFSMSSLSPLASLLKNPSLLVKLDDGHLQSSESTFAVYNPADPNVIVGNVPIMAREDCSRAIQDSHVALTTHWRDGTTAAHRAELLRAWAALIHDNADDMATIMTMESGKPWKESRGETDYAISFLEYYASEAIRPSGAGGGFLTPTPFFDPGSGAPRGQVLAMHQAVGVTALITPWNFPIAMITRKVGPALAAGCTAIVKPSELTPITALALQVLADEAGIPQGVLQTITPDTENTASVGEEFCRNPLVQKLSFTGSTAIGKMLMAQSSNTVKRLSLELGGNAPFVVFADADLDQAVTAAVASKYRHAGQTCVCADRFLVHASVHDIFVGKLKRCVQELTVGPGMEEGTTLGPLISRDAVASVDEKVQEAINEGAELVLGGSPLKRKGPSYYDPTILTNVSSDSRIWKTETFGPVAPIRPFESDEEALAIANDSNAGLAAYFCSRDLSRAFQFSKRLECGIVGINEGIISHCVAPFGGIKASGFGREGSPLGIAEYLETKYVFLNFNA</sequence>
<protein>
    <recommendedName>
        <fullName evidence="4">Succinate-semialdehyde dehydrogenase, mitochondrial</fullName>
        <ecNumber evidence="3">1.2.1.24</ecNumber>
    </recommendedName>
    <alternativeName>
        <fullName evidence="6">NAD(+)-dependent succinic semialdehyde dehydrogenase</fullName>
    </alternativeName>
</protein>
<dbReference type="FunFam" id="3.40.605.10:FF:000063">
    <property type="entry name" value="Succinate-semialdehyde dehydrogenase, mitochondrial"/>
    <property type="match status" value="1"/>
</dbReference>
<dbReference type="InParanoid" id="B5Y3P3"/>
<dbReference type="PROSITE" id="PS00070">
    <property type="entry name" value="ALDEHYDE_DEHYDR_CYS"/>
    <property type="match status" value="1"/>
</dbReference>
<dbReference type="OMA" id="VAACFRF"/>
<comment type="similarity">
    <text evidence="2 8">Belongs to the aldehyde dehydrogenase family.</text>
</comment>
<dbReference type="CDD" id="cd07103">
    <property type="entry name" value="ALDH_F5_SSADH_GabD"/>
    <property type="match status" value="1"/>
</dbReference>
<reference evidence="11" key="2">
    <citation type="submission" date="2008-08" db="EMBL/GenBank/DDBJ databases">
        <authorList>
            <consortium name="Diatom Consortium"/>
            <person name="Grigoriev I."/>
            <person name="Grimwood J."/>
            <person name="Kuo A."/>
            <person name="Otillar R.P."/>
            <person name="Salamov A."/>
            <person name="Detter J.C."/>
            <person name="Lindquist E."/>
            <person name="Shapiro H."/>
            <person name="Lucas S."/>
            <person name="Glavina del Rio T."/>
            <person name="Pitluck S."/>
            <person name="Rokhsar D."/>
            <person name="Bowler C."/>
        </authorList>
    </citation>
    <scope>GENOME REANNOTATION</scope>
    <source>
        <strain evidence="11">CCAP 1055/1</strain>
    </source>
</reference>
<evidence type="ECO:0000256" key="4">
    <source>
        <dbReference type="ARBA" id="ARBA00019842"/>
    </source>
</evidence>
<evidence type="ECO:0000313" key="11">
    <source>
        <dbReference type="Proteomes" id="UP000000759"/>
    </source>
</evidence>
<dbReference type="InterPro" id="IPR029510">
    <property type="entry name" value="Ald_DH_CS_GLU"/>
</dbReference>
<evidence type="ECO:0000313" key="10">
    <source>
        <dbReference type="EMBL" id="ACI65162.1"/>
    </source>
</evidence>
<evidence type="ECO:0000256" key="6">
    <source>
        <dbReference type="ARBA" id="ARBA00030806"/>
    </source>
</evidence>
<dbReference type="SUPFAM" id="SSF53720">
    <property type="entry name" value="ALDH-like"/>
    <property type="match status" value="1"/>
</dbReference>
<reference evidence="10 11" key="1">
    <citation type="journal article" date="2008" name="Nature">
        <title>The Phaeodactylum genome reveals the evolutionary history of diatom genomes.</title>
        <authorList>
            <person name="Bowler C."/>
            <person name="Allen A.E."/>
            <person name="Badger J.H."/>
            <person name="Grimwood J."/>
            <person name="Jabbari K."/>
            <person name="Kuo A."/>
            <person name="Maheswari U."/>
            <person name="Martens C."/>
            <person name="Maumus F."/>
            <person name="Otillar R.P."/>
            <person name="Rayko E."/>
            <person name="Salamov A."/>
            <person name="Vandepoele K."/>
            <person name="Beszteri B."/>
            <person name="Gruber A."/>
            <person name="Heijde M."/>
            <person name="Katinka M."/>
            <person name="Mock T."/>
            <person name="Valentin K."/>
            <person name="Verret F."/>
            <person name="Berges J.A."/>
            <person name="Brownlee C."/>
            <person name="Cadoret J.P."/>
            <person name="Chiovitti A."/>
            <person name="Choi C.J."/>
            <person name="Coesel S."/>
            <person name="De Martino A."/>
            <person name="Detter J.C."/>
            <person name="Durkin C."/>
            <person name="Falciatore A."/>
            <person name="Fournet J."/>
            <person name="Haruta M."/>
            <person name="Huysman M.J."/>
            <person name="Jenkins B.D."/>
            <person name="Jiroutova K."/>
            <person name="Jorgensen R.E."/>
            <person name="Joubert Y."/>
            <person name="Kaplan A."/>
            <person name="Kroger N."/>
            <person name="Kroth P.G."/>
            <person name="La Roche J."/>
            <person name="Lindquist E."/>
            <person name="Lommer M."/>
            <person name="Martin-Jezequel V."/>
            <person name="Lopez P.J."/>
            <person name="Lucas S."/>
            <person name="Mangogna M."/>
            <person name="McGinnis K."/>
            <person name="Medlin L.K."/>
            <person name="Montsant A."/>
            <person name="Oudot-Le Secq M.P."/>
            <person name="Napoli C."/>
            <person name="Obornik M."/>
            <person name="Parker M.S."/>
            <person name="Petit J.L."/>
            <person name="Porcel B.M."/>
            <person name="Poulsen N."/>
            <person name="Robison M."/>
            <person name="Rychlewski L."/>
            <person name="Rynearson T.A."/>
            <person name="Schmutz J."/>
            <person name="Shapiro H."/>
            <person name="Siaut M."/>
            <person name="Stanley M."/>
            <person name="Sussman M.R."/>
            <person name="Taylor A.R."/>
            <person name="Vardi A."/>
            <person name="von Dassow P."/>
            <person name="Vyverman W."/>
            <person name="Willis A."/>
            <person name="Wyrwicz L.S."/>
            <person name="Rokhsar D.S."/>
            <person name="Weissenbach J."/>
            <person name="Armbrust E.V."/>
            <person name="Green B.R."/>
            <person name="Van de Peer Y."/>
            <person name="Grigoriev I.V."/>
        </authorList>
    </citation>
    <scope>NUCLEOTIDE SEQUENCE [LARGE SCALE GENOMIC DNA]</scope>
    <source>
        <strain evidence="10 11">CCAP 1055/1</strain>
    </source>
</reference>
<feature type="domain" description="Aldehyde dehydrogenase" evidence="9">
    <location>
        <begin position="54"/>
        <end position="527"/>
    </location>
</feature>
<keyword evidence="5 8" id="KW-0560">Oxidoreductase</keyword>
<gene>
    <name evidence="10" type="primary">SSD1</name>
    <name evidence="10" type="ORF">PHATR_28191</name>
</gene>
<dbReference type="PaxDb" id="2850-Phatr28191"/>
<evidence type="ECO:0000256" key="3">
    <source>
        <dbReference type="ARBA" id="ARBA00013051"/>
    </source>
</evidence>
<dbReference type="InterPro" id="IPR016160">
    <property type="entry name" value="Ald_DH_CS_CYS"/>
</dbReference>
<dbReference type="PANTHER" id="PTHR43353">
    <property type="entry name" value="SUCCINATE-SEMIALDEHYDE DEHYDROGENASE, MITOCHONDRIAL"/>
    <property type="match status" value="1"/>
</dbReference>
<dbReference type="PROSITE" id="PS00687">
    <property type="entry name" value="ALDEHYDE_DEHYDR_GLU"/>
    <property type="match status" value="1"/>
</dbReference>
<comment type="pathway">
    <text evidence="1">Amino-acid degradation; 4-aminobutanoate degradation.</text>
</comment>
<evidence type="ECO:0000256" key="1">
    <source>
        <dbReference type="ARBA" id="ARBA00005176"/>
    </source>
</evidence>
<dbReference type="HOGENOM" id="CLU_005391_5_3_1"/>
<dbReference type="Gene3D" id="3.40.605.10">
    <property type="entry name" value="Aldehyde Dehydrogenase, Chain A, domain 1"/>
    <property type="match status" value="1"/>
</dbReference>
<dbReference type="KEGG" id="pti:PHATR_28191"/>
<dbReference type="InterPro" id="IPR016162">
    <property type="entry name" value="Ald_DH_N"/>
</dbReference>
<dbReference type="EC" id="1.2.1.24" evidence="3"/>
<keyword evidence="11" id="KW-1185">Reference proteome</keyword>
<feature type="active site" evidence="7">
    <location>
        <position position="303"/>
    </location>
</feature>
<dbReference type="Gene3D" id="3.40.309.10">
    <property type="entry name" value="Aldehyde Dehydrogenase, Chain A, domain 2"/>
    <property type="match status" value="1"/>
</dbReference>
<dbReference type="InterPro" id="IPR016163">
    <property type="entry name" value="Ald_DH_C"/>
</dbReference>
<accession>B5Y3P3</accession>
<dbReference type="Proteomes" id="UP000000759">
    <property type="component" value="Chromosome 11"/>
</dbReference>
<dbReference type="GO" id="GO:0009450">
    <property type="term" value="P:gamma-aminobutyric acid catabolic process"/>
    <property type="evidence" value="ECO:0007669"/>
    <property type="project" value="TreeGrafter"/>
</dbReference>
<dbReference type="OrthoDB" id="310895at2759"/>
<dbReference type="InterPro" id="IPR015590">
    <property type="entry name" value="Aldehyde_DH_dom"/>
</dbReference>
<evidence type="ECO:0000256" key="8">
    <source>
        <dbReference type="RuleBase" id="RU003345"/>
    </source>
</evidence>
<dbReference type="RefSeq" id="XP_002185692.1">
    <property type="nucleotide sequence ID" value="XM_002185656.1"/>
</dbReference>
<evidence type="ECO:0000256" key="7">
    <source>
        <dbReference type="PROSITE-ProRule" id="PRU10007"/>
    </source>
</evidence>
<evidence type="ECO:0000259" key="9">
    <source>
        <dbReference type="Pfam" id="PF00171"/>
    </source>
</evidence>
<dbReference type="Pfam" id="PF00171">
    <property type="entry name" value="Aldedh"/>
    <property type="match status" value="1"/>
</dbReference>
<dbReference type="GeneID" id="7204525"/>
<dbReference type="PANTHER" id="PTHR43353:SF5">
    <property type="entry name" value="SUCCINATE-SEMIALDEHYDE DEHYDROGENASE, MITOCHONDRIAL"/>
    <property type="match status" value="1"/>
</dbReference>
<dbReference type="InterPro" id="IPR016161">
    <property type="entry name" value="Ald_DH/histidinol_DH"/>
</dbReference>
<proteinExistence type="inferred from homology"/>